<dbReference type="EMBL" id="JAWDGP010001968">
    <property type="protein sequence ID" value="KAK3786399.1"/>
    <property type="molecule type" value="Genomic_DNA"/>
</dbReference>
<name>A0AAE1AEM0_9GAST</name>
<dbReference type="AlphaFoldDB" id="A0AAE1AEM0"/>
<feature type="compositionally biased region" description="Basic and acidic residues" evidence="1">
    <location>
        <begin position="1"/>
        <end position="11"/>
    </location>
</feature>
<evidence type="ECO:0000256" key="1">
    <source>
        <dbReference type="SAM" id="MobiDB-lite"/>
    </source>
</evidence>
<feature type="compositionally biased region" description="Acidic residues" evidence="1">
    <location>
        <begin position="12"/>
        <end position="22"/>
    </location>
</feature>
<feature type="region of interest" description="Disordered" evidence="1">
    <location>
        <begin position="1"/>
        <end position="73"/>
    </location>
</feature>
<reference evidence="2" key="1">
    <citation type="journal article" date="2023" name="G3 (Bethesda)">
        <title>A reference genome for the long-term kleptoplast-retaining sea slug Elysia crispata morphotype clarki.</title>
        <authorList>
            <person name="Eastman K.E."/>
            <person name="Pendleton A.L."/>
            <person name="Shaikh M.A."/>
            <person name="Suttiyut T."/>
            <person name="Ogas R."/>
            <person name="Tomko P."/>
            <person name="Gavelis G."/>
            <person name="Widhalm J.R."/>
            <person name="Wisecaver J.H."/>
        </authorList>
    </citation>
    <scope>NUCLEOTIDE SEQUENCE</scope>
    <source>
        <strain evidence="2">ECLA1</strain>
    </source>
</reference>
<dbReference type="Proteomes" id="UP001283361">
    <property type="component" value="Unassembled WGS sequence"/>
</dbReference>
<gene>
    <name evidence="2" type="ORF">RRG08_011715</name>
</gene>
<sequence>MTLEESGREGEADAEIDGTVVEDTERERDTENKNHNEREATGCAVQPREQNDEGPTLQQRRGRKRQRNPEQWR</sequence>
<organism evidence="2 3">
    <name type="scientific">Elysia crispata</name>
    <name type="common">lettuce slug</name>
    <dbReference type="NCBI Taxonomy" id="231223"/>
    <lineage>
        <taxon>Eukaryota</taxon>
        <taxon>Metazoa</taxon>
        <taxon>Spiralia</taxon>
        <taxon>Lophotrochozoa</taxon>
        <taxon>Mollusca</taxon>
        <taxon>Gastropoda</taxon>
        <taxon>Heterobranchia</taxon>
        <taxon>Euthyneura</taxon>
        <taxon>Panpulmonata</taxon>
        <taxon>Sacoglossa</taxon>
        <taxon>Placobranchoidea</taxon>
        <taxon>Plakobranchidae</taxon>
        <taxon>Elysia</taxon>
    </lineage>
</organism>
<keyword evidence="3" id="KW-1185">Reference proteome</keyword>
<comment type="caution">
    <text evidence="2">The sequence shown here is derived from an EMBL/GenBank/DDBJ whole genome shotgun (WGS) entry which is preliminary data.</text>
</comment>
<feature type="compositionally biased region" description="Basic and acidic residues" evidence="1">
    <location>
        <begin position="23"/>
        <end position="40"/>
    </location>
</feature>
<protein>
    <submittedName>
        <fullName evidence="2">Uncharacterized protein</fullName>
    </submittedName>
</protein>
<proteinExistence type="predicted"/>
<evidence type="ECO:0000313" key="2">
    <source>
        <dbReference type="EMBL" id="KAK3786399.1"/>
    </source>
</evidence>
<evidence type="ECO:0000313" key="3">
    <source>
        <dbReference type="Proteomes" id="UP001283361"/>
    </source>
</evidence>
<accession>A0AAE1AEM0</accession>